<keyword evidence="2" id="KW-0808">Transferase</keyword>
<protein>
    <recommendedName>
        <fullName evidence="3">Sulfotransferase domain-containing protein</fullName>
    </recommendedName>
</protein>
<dbReference type="PANTHER" id="PTHR11783">
    <property type="entry name" value="SULFOTRANSFERASE SULT"/>
    <property type="match status" value="1"/>
</dbReference>
<feature type="domain" description="Sulfotransferase" evidence="3">
    <location>
        <begin position="50"/>
        <end position="224"/>
    </location>
</feature>
<dbReference type="GO" id="GO:0008146">
    <property type="term" value="F:sulfotransferase activity"/>
    <property type="evidence" value="ECO:0007669"/>
    <property type="project" value="InterPro"/>
</dbReference>
<dbReference type="Pfam" id="PF00685">
    <property type="entry name" value="Sulfotransfer_1"/>
    <property type="match status" value="1"/>
</dbReference>
<evidence type="ECO:0000259" key="3">
    <source>
        <dbReference type="Pfam" id="PF00685"/>
    </source>
</evidence>
<evidence type="ECO:0000256" key="1">
    <source>
        <dbReference type="ARBA" id="ARBA00005771"/>
    </source>
</evidence>
<evidence type="ECO:0000313" key="4">
    <source>
        <dbReference type="EMBL" id="KAK3775707.1"/>
    </source>
</evidence>
<sequence>MTGCEPTLIRKESGAQFSVGDAGDVWFPPFPLNNSYRDQLDVIKSLQMRDDDVILTGFPKSGSHWFYEILNMLLMGKAEYLPRGKAADMIDANSPDQVEGIRSPRVLNTHVRFRYLPREAIEKKTKIVVLLRNPKDVCVSLYNHMKDWLHGGYTGSWQDFFDIYMDTGCSLVHGNWFDTVLDWEQEMAENQHLPIRLASFEEMFKNPVEQILELSKFLELDRSPDLCSQGAERSVASAS</sequence>
<accession>A0AAE0ZW32</accession>
<dbReference type="Gene3D" id="3.40.50.300">
    <property type="entry name" value="P-loop containing nucleotide triphosphate hydrolases"/>
    <property type="match status" value="1"/>
</dbReference>
<gene>
    <name evidence="4" type="ORF">RRG08_050542</name>
</gene>
<dbReference type="AlphaFoldDB" id="A0AAE0ZW32"/>
<dbReference type="InterPro" id="IPR000863">
    <property type="entry name" value="Sulfotransferase_dom"/>
</dbReference>
<organism evidence="4 5">
    <name type="scientific">Elysia crispata</name>
    <name type="common">lettuce slug</name>
    <dbReference type="NCBI Taxonomy" id="231223"/>
    <lineage>
        <taxon>Eukaryota</taxon>
        <taxon>Metazoa</taxon>
        <taxon>Spiralia</taxon>
        <taxon>Lophotrochozoa</taxon>
        <taxon>Mollusca</taxon>
        <taxon>Gastropoda</taxon>
        <taxon>Heterobranchia</taxon>
        <taxon>Euthyneura</taxon>
        <taxon>Panpulmonata</taxon>
        <taxon>Sacoglossa</taxon>
        <taxon>Placobranchoidea</taxon>
        <taxon>Plakobranchidae</taxon>
        <taxon>Elysia</taxon>
    </lineage>
</organism>
<dbReference type="Proteomes" id="UP001283361">
    <property type="component" value="Unassembled WGS sequence"/>
</dbReference>
<dbReference type="InterPro" id="IPR027417">
    <property type="entry name" value="P-loop_NTPase"/>
</dbReference>
<dbReference type="EMBL" id="JAWDGP010003288">
    <property type="protein sequence ID" value="KAK3775707.1"/>
    <property type="molecule type" value="Genomic_DNA"/>
</dbReference>
<evidence type="ECO:0000313" key="5">
    <source>
        <dbReference type="Proteomes" id="UP001283361"/>
    </source>
</evidence>
<proteinExistence type="inferred from homology"/>
<name>A0AAE0ZW32_9GAST</name>
<comment type="caution">
    <text evidence="4">The sequence shown here is derived from an EMBL/GenBank/DDBJ whole genome shotgun (WGS) entry which is preliminary data.</text>
</comment>
<reference evidence="4" key="1">
    <citation type="journal article" date="2023" name="G3 (Bethesda)">
        <title>A reference genome for the long-term kleptoplast-retaining sea slug Elysia crispata morphotype clarki.</title>
        <authorList>
            <person name="Eastman K.E."/>
            <person name="Pendleton A.L."/>
            <person name="Shaikh M.A."/>
            <person name="Suttiyut T."/>
            <person name="Ogas R."/>
            <person name="Tomko P."/>
            <person name="Gavelis G."/>
            <person name="Widhalm J.R."/>
            <person name="Wisecaver J.H."/>
        </authorList>
    </citation>
    <scope>NUCLEOTIDE SEQUENCE</scope>
    <source>
        <strain evidence="4">ECLA1</strain>
    </source>
</reference>
<comment type="similarity">
    <text evidence="1">Belongs to the sulfotransferase 1 family.</text>
</comment>
<keyword evidence="5" id="KW-1185">Reference proteome</keyword>
<evidence type="ECO:0000256" key="2">
    <source>
        <dbReference type="ARBA" id="ARBA00022679"/>
    </source>
</evidence>
<dbReference type="SUPFAM" id="SSF52540">
    <property type="entry name" value="P-loop containing nucleoside triphosphate hydrolases"/>
    <property type="match status" value="1"/>
</dbReference>